<protein>
    <submittedName>
        <fullName evidence="2">Holin</fullName>
    </submittedName>
</protein>
<dbReference type="InterPro" id="IPR031612">
    <property type="entry name" value="Phage_holin_Dp1"/>
</dbReference>
<sequence>MSESSHAKSKTPLLGDKAYGVLKYTAAIVLPAVSALYFTLAQIWGLPNAEEVVGTIAAVNAFMGLLLGVSTVSYNNSSVAYDGTIKLDGNQMASIQLHHESPSSFVNKPVAILKIENDTAE</sequence>
<keyword evidence="1" id="KW-0812">Transmembrane</keyword>
<accession>A0A5J6D9X3</accession>
<feature type="transmembrane region" description="Helical" evidence="1">
    <location>
        <begin position="21"/>
        <end position="40"/>
    </location>
</feature>
<dbReference type="EMBL" id="MN204504">
    <property type="protein sequence ID" value="QEQ94642.1"/>
    <property type="molecule type" value="Genomic_DNA"/>
</dbReference>
<reference evidence="2 3" key="1">
    <citation type="submission" date="2019-07" db="EMBL/GenBank/DDBJ databases">
        <authorList>
            <person name="Trigg B.T."/>
            <person name="Shi C.Y."/>
            <person name="Smith B.R."/>
            <person name="Hughes L.E."/>
            <person name="Garlena R.A."/>
            <person name="Russell D.A."/>
            <person name="Pope W.H."/>
            <person name="Jacobs-Sera D."/>
            <person name="Hatfull G.F."/>
        </authorList>
    </citation>
    <scope>NUCLEOTIDE SEQUENCE [LARGE SCALE GENOMIC DNA]</scope>
</reference>
<gene>
    <name evidence="2" type="primary">29</name>
    <name evidence="2" type="ORF">SEA_SOSHI_29</name>
</gene>
<evidence type="ECO:0000313" key="2">
    <source>
        <dbReference type="EMBL" id="QEQ94642.1"/>
    </source>
</evidence>
<proteinExistence type="predicted"/>
<evidence type="ECO:0000256" key="1">
    <source>
        <dbReference type="SAM" id="Phobius"/>
    </source>
</evidence>
<dbReference type="Pfam" id="PF16938">
    <property type="entry name" value="Phage_holin_Dp1"/>
    <property type="match status" value="1"/>
</dbReference>
<organism evidence="2 3">
    <name type="scientific">Streptomyces phage Soshi</name>
    <dbReference type="NCBI Taxonomy" id="2601694"/>
    <lineage>
        <taxon>Viruses</taxon>
        <taxon>Duplodnaviria</taxon>
        <taxon>Heunggongvirae</taxon>
        <taxon>Uroviricota</taxon>
        <taxon>Caudoviricetes</taxon>
        <taxon>Rimavirus</taxon>
        <taxon>Rimavirus drgrey</taxon>
    </lineage>
</organism>
<keyword evidence="1" id="KW-0472">Membrane</keyword>
<dbReference type="Proteomes" id="UP000327109">
    <property type="component" value="Segment"/>
</dbReference>
<name>A0A5J6D9X3_9CAUD</name>
<keyword evidence="1" id="KW-1133">Transmembrane helix</keyword>
<feature type="transmembrane region" description="Helical" evidence="1">
    <location>
        <begin position="52"/>
        <end position="74"/>
    </location>
</feature>
<evidence type="ECO:0000313" key="3">
    <source>
        <dbReference type="Proteomes" id="UP000327109"/>
    </source>
</evidence>